<dbReference type="EMBL" id="AVOT02100597">
    <property type="protein sequence ID" value="MBW0577438.1"/>
    <property type="molecule type" value="Genomic_DNA"/>
</dbReference>
<evidence type="ECO:0000313" key="3">
    <source>
        <dbReference type="Proteomes" id="UP000765509"/>
    </source>
</evidence>
<feature type="compositionally biased region" description="Polar residues" evidence="1">
    <location>
        <begin position="91"/>
        <end position="104"/>
    </location>
</feature>
<feature type="compositionally biased region" description="Polar residues" evidence="1">
    <location>
        <begin position="111"/>
        <end position="122"/>
    </location>
</feature>
<organism evidence="2 3">
    <name type="scientific">Austropuccinia psidii MF-1</name>
    <dbReference type="NCBI Taxonomy" id="1389203"/>
    <lineage>
        <taxon>Eukaryota</taxon>
        <taxon>Fungi</taxon>
        <taxon>Dikarya</taxon>
        <taxon>Basidiomycota</taxon>
        <taxon>Pucciniomycotina</taxon>
        <taxon>Pucciniomycetes</taxon>
        <taxon>Pucciniales</taxon>
        <taxon>Sphaerophragmiaceae</taxon>
        <taxon>Austropuccinia</taxon>
    </lineage>
</organism>
<gene>
    <name evidence="2" type="ORF">O181_117153</name>
</gene>
<dbReference type="Proteomes" id="UP000765509">
    <property type="component" value="Unassembled WGS sequence"/>
</dbReference>
<comment type="caution">
    <text evidence="2">The sequence shown here is derived from an EMBL/GenBank/DDBJ whole genome shotgun (WGS) entry which is preliminary data.</text>
</comment>
<protein>
    <submittedName>
        <fullName evidence="2">Uncharacterized protein</fullName>
    </submittedName>
</protein>
<proteinExistence type="predicted"/>
<keyword evidence="3" id="KW-1185">Reference proteome</keyword>
<reference evidence="2" key="1">
    <citation type="submission" date="2021-03" db="EMBL/GenBank/DDBJ databases">
        <title>Draft genome sequence of rust myrtle Austropuccinia psidii MF-1, a brazilian biotype.</title>
        <authorList>
            <person name="Quecine M.C."/>
            <person name="Pachon D.M.R."/>
            <person name="Bonatelli M.L."/>
            <person name="Correr F.H."/>
            <person name="Franceschini L.M."/>
            <person name="Leite T.F."/>
            <person name="Margarido G.R.A."/>
            <person name="Almeida C.A."/>
            <person name="Ferrarezi J.A."/>
            <person name="Labate C.A."/>
        </authorList>
    </citation>
    <scope>NUCLEOTIDE SEQUENCE</scope>
    <source>
        <strain evidence="2">MF-1</strain>
    </source>
</reference>
<feature type="region of interest" description="Disordered" evidence="1">
    <location>
        <begin position="1"/>
        <end position="122"/>
    </location>
</feature>
<accession>A0A9Q3K9M8</accession>
<evidence type="ECO:0000256" key="1">
    <source>
        <dbReference type="SAM" id="MobiDB-lite"/>
    </source>
</evidence>
<feature type="compositionally biased region" description="Acidic residues" evidence="1">
    <location>
        <begin position="15"/>
        <end position="30"/>
    </location>
</feature>
<dbReference type="AlphaFoldDB" id="A0A9Q3K9M8"/>
<evidence type="ECO:0000313" key="2">
    <source>
        <dbReference type="EMBL" id="MBW0577438.1"/>
    </source>
</evidence>
<sequence length="343" mass="39912">MNQPSTSDLPPLPEDTVEEQYAEESDEEDQTVQIQSLMKQMQDLLLTQSKKKGKRKQSTTFTPGGSPIESTLPRHVRPEESPISPTPVPRATSTPVTEQRSQNAPRRVFVSTPTHPSPLQQQLSREIRPIVKIKAKDYNLWFEGKEVERFIKKVKTIAEIEGASGRGIARQIVFWTRDEEISYHIEGMPGYESGDWEKLNIDMIRKWGEADPGRRYRKSSINSLFERTQQRGGINNITQYRKFIGEYESIITYLRRYEYIEGEVNHNQEILASLSQEVQGSIYREMIKYKIMVQARDGGYIIQKFKVLKEYIEQEMKAKVLTQGKEFSKKEFNIKPKEKVRFE</sequence>
<name>A0A9Q3K9M8_9BASI</name>